<dbReference type="SUPFAM" id="SSF50978">
    <property type="entry name" value="WD40 repeat-like"/>
    <property type="match status" value="1"/>
</dbReference>
<dbReference type="PANTHER" id="PTHR19848:SF8">
    <property type="entry name" value="F-BOX AND WD REPEAT DOMAIN CONTAINING 7"/>
    <property type="match status" value="1"/>
</dbReference>
<keyword evidence="1 3" id="KW-0853">WD repeat</keyword>
<evidence type="ECO:0000256" key="2">
    <source>
        <dbReference type="ARBA" id="ARBA00022737"/>
    </source>
</evidence>
<dbReference type="InterPro" id="IPR056884">
    <property type="entry name" value="NPHP3-like_N"/>
</dbReference>
<gene>
    <name evidence="5" type="ORF">BJ875DRAFT_537696</name>
</gene>
<dbReference type="Proteomes" id="UP000824998">
    <property type="component" value="Unassembled WGS sequence"/>
</dbReference>
<dbReference type="Gene3D" id="2.130.10.10">
    <property type="entry name" value="YVTN repeat-like/Quinoprotein amine dehydrogenase"/>
    <property type="match status" value="1"/>
</dbReference>
<keyword evidence="2" id="KW-0677">Repeat</keyword>
<evidence type="ECO:0000256" key="3">
    <source>
        <dbReference type="PROSITE-ProRule" id="PRU00221"/>
    </source>
</evidence>
<protein>
    <recommendedName>
        <fullName evidence="4">Nephrocystin 3-like N-terminal domain-containing protein</fullName>
    </recommendedName>
</protein>
<proteinExistence type="predicted"/>
<keyword evidence="6" id="KW-1185">Reference proteome</keyword>
<dbReference type="PROSITE" id="PS50082">
    <property type="entry name" value="WD_REPEATS_2"/>
    <property type="match status" value="1"/>
</dbReference>
<dbReference type="AlphaFoldDB" id="A0A9P8C0J6"/>
<feature type="repeat" description="WD" evidence="3">
    <location>
        <begin position="344"/>
        <end position="385"/>
    </location>
</feature>
<evidence type="ECO:0000313" key="6">
    <source>
        <dbReference type="Proteomes" id="UP000824998"/>
    </source>
</evidence>
<dbReference type="InterPro" id="IPR001680">
    <property type="entry name" value="WD40_rpt"/>
</dbReference>
<name>A0A9P8C0J6_9HELO</name>
<dbReference type="EMBL" id="MU251766">
    <property type="protein sequence ID" value="KAG9229468.1"/>
    <property type="molecule type" value="Genomic_DNA"/>
</dbReference>
<reference evidence="5" key="1">
    <citation type="journal article" date="2021" name="IMA Fungus">
        <title>Genomic characterization of three marine fungi, including Emericellopsis atlantica sp. nov. with signatures of a generalist lifestyle and marine biomass degradation.</title>
        <authorList>
            <person name="Hagestad O.C."/>
            <person name="Hou L."/>
            <person name="Andersen J.H."/>
            <person name="Hansen E.H."/>
            <person name="Altermark B."/>
            <person name="Li C."/>
            <person name="Kuhnert E."/>
            <person name="Cox R.J."/>
            <person name="Crous P.W."/>
            <person name="Spatafora J.W."/>
            <person name="Lail K."/>
            <person name="Amirebrahimi M."/>
            <person name="Lipzen A."/>
            <person name="Pangilinan J."/>
            <person name="Andreopoulos W."/>
            <person name="Hayes R.D."/>
            <person name="Ng V."/>
            <person name="Grigoriev I.V."/>
            <person name="Jackson S.A."/>
            <person name="Sutton T.D.S."/>
            <person name="Dobson A.D.W."/>
            <person name="Rama T."/>
        </authorList>
    </citation>
    <scope>NUCLEOTIDE SEQUENCE</scope>
    <source>
        <strain evidence="5">TRa018bII</strain>
    </source>
</reference>
<dbReference type="PANTHER" id="PTHR19848">
    <property type="entry name" value="WD40 REPEAT PROTEIN"/>
    <property type="match status" value="1"/>
</dbReference>
<evidence type="ECO:0000313" key="5">
    <source>
        <dbReference type="EMBL" id="KAG9229468.1"/>
    </source>
</evidence>
<accession>A0A9P8C0J6</accession>
<dbReference type="InterPro" id="IPR036322">
    <property type="entry name" value="WD40_repeat_dom_sf"/>
</dbReference>
<dbReference type="SMART" id="SM00320">
    <property type="entry name" value="WD40"/>
    <property type="match status" value="2"/>
</dbReference>
<dbReference type="InterPro" id="IPR015943">
    <property type="entry name" value="WD40/YVTN_repeat-like_dom_sf"/>
</dbReference>
<dbReference type="Pfam" id="PF00400">
    <property type="entry name" value="WD40"/>
    <property type="match status" value="2"/>
</dbReference>
<evidence type="ECO:0000259" key="4">
    <source>
        <dbReference type="Pfam" id="PF24883"/>
    </source>
</evidence>
<dbReference type="PROSITE" id="PS50294">
    <property type="entry name" value="WD_REPEATS_REGION"/>
    <property type="match status" value="1"/>
</dbReference>
<dbReference type="Pfam" id="PF24883">
    <property type="entry name" value="NPHP3_N"/>
    <property type="match status" value="1"/>
</dbReference>
<sequence>MLLAYNVPSLRRYISEATKEQIGIANHSLRDQWRQLVTRPLLTLDKRLSYLLIVDALDECDNEDHIRTILQILAEARSLTTVRLQVLILGSIAVLLSPLPTISLAKVISISMTQVTQTLERLQAILDVPKDITSCLRLHHPTFRDFILNKDRCGEFWVDEKEARQKLATSYIQLMSQTLKKDICEMYPPGSQASQVESSWIKKCLLPEVQYACLYWVQHLQKIGSQDYNGEEASRFLQDHLLHWLEALGWMGKTSEGIQAILSIEAHIPDNENPNLHTFICDAKLFILHNRLAIEQTPLQLYCSALVFTPGNSIIRKIFKNYIPDWIHLKSKVQEHWNAALQTLEGHSGLVTSITFSPNGKQVVSDSTDETVRLWDATTGVALQTLEGHSDSVMSVAFSPNGKQLPFLHVIGCETSENQVI</sequence>
<dbReference type="OrthoDB" id="674604at2759"/>
<feature type="domain" description="Nephrocystin 3-like N-terminal" evidence="4">
    <location>
        <begin position="3"/>
        <end position="88"/>
    </location>
</feature>
<organism evidence="5 6">
    <name type="scientific">Amylocarpus encephaloides</name>
    <dbReference type="NCBI Taxonomy" id="45428"/>
    <lineage>
        <taxon>Eukaryota</taxon>
        <taxon>Fungi</taxon>
        <taxon>Dikarya</taxon>
        <taxon>Ascomycota</taxon>
        <taxon>Pezizomycotina</taxon>
        <taxon>Leotiomycetes</taxon>
        <taxon>Helotiales</taxon>
        <taxon>Helotiales incertae sedis</taxon>
        <taxon>Amylocarpus</taxon>
    </lineage>
</organism>
<comment type="caution">
    <text evidence="5">The sequence shown here is derived from an EMBL/GenBank/DDBJ whole genome shotgun (WGS) entry which is preliminary data.</text>
</comment>
<evidence type="ECO:0000256" key="1">
    <source>
        <dbReference type="ARBA" id="ARBA00022574"/>
    </source>
</evidence>